<evidence type="ECO:0000256" key="4">
    <source>
        <dbReference type="ARBA" id="ARBA00022679"/>
    </source>
</evidence>
<dbReference type="PANTHER" id="PTHR10815">
    <property type="entry name" value="METHYLATED-DNA--PROTEIN-CYSTEINE METHYLTRANSFERASE"/>
    <property type="match status" value="1"/>
</dbReference>
<dbReference type="PANTHER" id="PTHR10815:SF5">
    <property type="entry name" value="METHYLATED-DNA--PROTEIN-CYSTEINE METHYLTRANSFERASE"/>
    <property type="match status" value="1"/>
</dbReference>
<gene>
    <name evidence="10" type="ORF">IQ230_18360</name>
</gene>
<evidence type="ECO:0000256" key="3">
    <source>
        <dbReference type="ARBA" id="ARBA00022603"/>
    </source>
</evidence>
<dbReference type="InterPro" id="IPR001497">
    <property type="entry name" value="MethylDNA_cys_MeTrfase_AS"/>
</dbReference>
<evidence type="ECO:0000256" key="5">
    <source>
        <dbReference type="ARBA" id="ARBA00022763"/>
    </source>
</evidence>
<accession>A0ABR9UVI2</accession>
<keyword evidence="3 8" id="KW-0489">Methyltransferase</keyword>
<dbReference type="Gene3D" id="1.10.10.10">
    <property type="entry name" value="Winged helix-like DNA-binding domain superfamily/Winged helix DNA-binding domain"/>
    <property type="match status" value="1"/>
</dbReference>
<comment type="miscellaneous">
    <text evidence="8">This enzyme catalyzes only one turnover and therefore is not strictly catalytic. According to one definition, an enzyme is a biocatalyst that acts repeatedly and over many reaction cycles.</text>
</comment>
<dbReference type="GO" id="GO:0003908">
    <property type="term" value="F:methylated-DNA-[protein]-cysteine S-methyltransferase activity"/>
    <property type="evidence" value="ECO:0007669"/>
    <property type="project" value="UniProtKB-EC"/>
</dbReference>
<dbReference type="InterPro" id="IPR036631">
    <property type="entry name" value="MGMT_N_sf"/>
</dbReference>
<dbReference type="InterPro" id="IPR036217">
    <property type="entry name" value="MethylDNA_cys_MeTrfase_DNAb"/>
</dbReference>
<dbReference type="SUPFAM" id="SSF53155">
    <property type="entry name" value="Methylated DNA-protein cysteine methyltransferase domain"/>
    <property type="match status" value="1"/>
</dbReference>
<evidence type="ECO:0000313" key="10">
    <source>
        <dbReference type="EMBL" id="MBE9192281.1"/>
    </source>
</evidence>
<dbReference type="HAMAP" id="MF_00772">
    <property type="entry name" value="OGT"/>
    <property type="match status" value="1"/>
</dbReference>
<proteinExistence type="inferred from homology"/>
<dbReference type="PROSITE" id="PS00374">
    <property type="entry name" value="MGMT"/>
    <property type="match status" value="1"/>
</dbReference>
<dbReference type="CDD" id="cd06445">
    <property type="entry name" value="ATase"/>
    <property type="match status" value="1"/>
</dbReference>
<comment type="catalytic activity">
    <reaction evidence="1 8">
        <text>a 4-O-methyl-thymidine in DNA + L-cysteinyl-[protein] = a thymidine in DNA + S-methyl-L-cysteinyl-[protein]</text>
        <dbReference type="Rhea" id="RHEA:53428"/>
        <dbReference type="Rhea" id="RHEA-COMP:10131"/>
        <dbReference type="Rhea" id="RHEA-COMP:10132"/>
        <dbReference type="Rhea" id="RHEA-COMP:13555"/>
        <dbReference type="Rhea" id="RHEA-COMP:13556"/>
        <dbReference type="ChEBI" id="CHEBI:29950"/>
        <dbReference type="ChEBI" id="CHEBI:82612"/>
        <dbReference type="ChEBI" id="CHEBI:137386"/>
        <dbReference type="ChEBI" id="CHEBI:137387"/>
        <dbReference type="EC" id="2.1.1.63"/>
    </reaction>
</comment>
<comment type="subcellular location">
    <subcellularLocation>
        <location evidence="8">Cytoplasm</location>
    </subcellularLocation>
</comment>
<keyword evidence="5 8" id="KW-0227">DNA damage</keyword>
<evidence type="ECO:0000256" key="6">
    <source>
        <dbReference type="ARBA" id="ARBA00023204"/>
    </source>
</evidence>
<keyword evidence="4 8" id="KW-0808">Transferase</keyword>
<evidence type="ECO:0000256" key="7">
    <source>
        <dbReference type="ARBA" id="ARBA00049348"/>
    </source>
</evidence>
<dbReference type="EC" id="2.1.1.63" evidence="8"/>
<dbReference type="InterPro" id="IPR014048">
    <property type="entry name" value="MethylDNA_cys_MeTrfase_DNA-bd"/>
</dbReference>
<feature type="active site" description="Nucleophile; methyl group acceptor" evidence="8">
    <location>
        <position position="135"/>
    </location>
</feature>
<sequence length="172" mass="18812">MKLLLDEIDTAIGTVLLVADQQALCALEYADQQTQLMQRLTRRFGQLQLQRAKNPHGFTNLLAAYFVGDYQAINRIPVNLGGTPFQQQVWSALRDISIGNTISYGELAAKFGKPTAARAVGMTNAINPVAIVVPCHRVIGANATLVGYGGGIERKQWLLRHEGVNLLATQRI</sequence>
<dbReference type="Pfam" id="PF01035">
    <property type="entry name" value="DNA_binding_1"/>
    <property type="match status" value="1"/>
</dbReference>
<dbReference type="InterPro" id="IPR023546">
    <property type="entry name" value="MGMT"/>
</dbReference>
<dbReference type="InterPro" id="IPR036388">
    <property type="entry name" value="WH-like_DNA-bd_sf"/>
</dbReference>
<feature type="domain" description="Methylated-DNA-[protein]-cysteine S-methyltransferase DNA binding" evidence="9">
    <location>
        <begin position="84"/>
        <end position="164"/>
    </location>
</feature>
<dbReference type="RefSeq" id="WP_193933715.1">
    <property type="nucleotide sequence ID" value="NZ_CAWPMZ010000087.1"/>
</dbReference>
<reference evidence="10 11" key="1">
    <citation type="submission" date="2020-10" db="EMBL/GenBank/DDBJ databases">
        <authorList>
            <person name="Castelo-Branco R."/>
            <person name="Eusebio N."/>
            <person name="Adriana R."/>
            <person name="Vieira A."/>
            <person name="Brugerolle De Fraissinette N."/>
            <person name="Rezende De Castro R."/>
            <person name="Schneider M.P."/>
            <person name="Vasconcelos V."/>
            <person name="Leao P.N."/>
        </authorList>
    </citation>
    <scope>NUCLEOTIDE SEQUENCE [LARGE SCALE GENOMIC DNA]</scope>
    <source>
        <strain evidence="10 11">LEGE 06123</strain>
    </source>
</reference>
<evidence type="ECO:0000256" key="2">
    <source>
        <dbReference type="ARBA" id="ARBA00022490"/>
    </source>
</evidence>
<evidence type="ECO:0000256" key="1">
    <source>
        <dbReference type="ARBA" id="ARBA00001286"/>
    </source>
</evidence>
<evidence type="ECO:0000313" key="11">
    <source>
        <dbReference type="Proteomes" id="UP000651156"/>
    </source>
</evidence>
<dbReference type="EMBL" id="JADEWN010000051">
    <property type="protein sequence ID" value="MBE9192281.1"/>
    <property type="molecule type" value="Genomic_DNA"/>
</dbReference>
<comment type="function">
    <text evidence="8">Involved in the cellular defense against the biological effects of O6-methylguanine (O6-MeG) and O4-methylthymine (O4-MeT) in DNA. Repairs the methylated nucleobase in DNA by stoichiometrically transferring the methyl group to a cysteine residue in the enzyme. This is a suicide reaction: the enzyme is irreversibly inactivated.</text>
</comment>
<comment type="similarity">
    <text evidence="8">Belongs to the MGMT family.</text>
</comment>
<dbReference type="NCBIfam" id="TIGR00589">
    <property type="entry name" value="ogt"/>
    <property type="match status" value="1"/>
</dbReference>
<dbReference type="Gene3D" id="3.30.160.70">
    <property type="entry name" value="Methylated DNA-protein cysteine methyltransferase domain"/>
    <property type="match status" value="1"/>
</dbReference>
<organism evidence="10 11">
    <name type="scientific">Gloeocapsopsis crepidinum LEGE 06123</name>
    <dbReference type="NCBI Taxonomy" id="588587"/>
    <lineage>
        <taxon>Bacteria</taxon>
        <taxon>Bacillati</taxon>
        <taxon>Cyanobacteriota</taxon>
        <taxon>Cyanophyceae</taxon>
        <taxon>Oscillatoriophycideae</taxon>
        <taxon>Chroococcales</taxon>
        <taxon>Chroococcaceae</taxon>
        <taxon>Gloeocapsopsis</taxon>
    </lineage>
</organism>
<keyword evidence="2 8" id="KW-0963">Cytoplasm</keyword>
<keyword evidence="11" id="KW-1185">Reference proteome</keyword>
<comment type="catalytic activity">
    <reaction evidence="7 8">
        <text>a 6-O-methyl-2'-deoxyguanosine in DNA + L-cysteinyl-[protein] = S-methyl-L-cysteinyl-[protein] + a 2'-deoxyguanosine in DNA</text>
        <dbReference type="Rhea" id="RHEA:24000"/>
        <dbReference type="Rhea" id="RHEA-COMP:10131"/>
        <dbReference type="Rhea" id="RHEA-COMP:10132"/>
        <dbReference type="Rhea" id="RHEA-COMP:11367"/>
        <dbReference type="Rhea" id="RHEA-COMP:11368"/>
        <dbReference type="ChEBI" id="CHEBI:29950"/>
        <dbReference type="ChEBI" id="CHEBI:82612"/>
        <dbReference type="ChEBI" id="CHEBI:85445"/>
        <dbReference type="ChEBI" id="CHEBI:85448"/>
        <dbReference type="EC" id="2.1.1.63"/>
    </reaction>
</comment>
<dbReference type="Proteomes" id="UP000651156">
    <property type="component" value="Unassembled WGS sequence"/>
</dbReference>
<dbReference type="SUPFAM" id="SSF46767">
    <property type="entry name" value="Methylated DNA-protein cysteine methyltransferase, C-terminal domain"/>
    <property type="match status" value="1"/>
</dbReference>
<evidence type="ECO:0000256" key="8">
    <source>
        <dbReference type="HAMAP-Rule" id="MF_00772"/>
    </source>
</evidence>
<name>A0ABR9UVI2_9CHRO</name>
<keyword evidence="6 8" id="KW-0234">DNA repair</keyword>
<comment type="caution">
    <text evidence="10">The sequence shown here is derived from an EMBL/GenBank/DDBJ whole genome shotgun (WGS) entry which is preliminary data.</text>
</comment>
<evidence type="ECO:0000259" key="9">
    <source>
        <dbReference type="Pfam" id="PF01035"/>
    </source>
</evidence>
<dbReference type="GO" id="GO:0032259">
    <property type="term" value="P:methylation"/>
    <property type="evidence" value="ECO:0007669"/>
    <property type="project" value="UniProtKB-KW"/>
</dbReference>
<protein>
    <recommendedName>
        <fullName evidence="8">Methylated-DNA--protein-cysteine methyltransferase</fullName>
        <ecNumber evidence="8">2.1.1.63</ecNumber>
    </recommendedName>
    <alternativeName>
        <fullName evidence="8">6-O-methylguanine-DNA methyltransferase</fullName>
        <shortName evidence="8">MGMT</shortName>
    </alternativeName>
    <alternativeName>
        <fullName evidence="8">O-6-methylguanine-DNA-alkyltransferase</fullName>
    </alternativeName>
</protein>